<accession>A0A6J7RZZ3</accession>
<evidence type="ECO:0000256" key="5">
    <source>
        <dbReference type="ARBA" id="ARBA00022723"/>
    </source>
</evidence>
<feature type="domain" description="Pyruvate kinase barrel" evidence="12">
    <location>
        <begin position="3"/>
        <end position="111"/>
    </location>
</feature>
<dbReference type="PRINTS" id="PR01050">
    <property type="entry name" value="PYRUVTKNASE"/>
</dbReference>
<evidence type="ECO:0000256" key="3">
    <source>
        <dbReference type="ARBA" id="ARBA00012142"/>
    </source>
</evidence>
<evidence type="ECO:0000259" key="13">
    <source>
        <dbReference type="Pfam" id="PF02887"/>
    </source>
</evidence>
<proteinExistence type="inferred from homology"/>
<evidence type="ECO:0000256" key="10">
    <source>
        <dbReference type="ARBA" id="ARBA00023152"/>
    </source>
</evidence>
<dbReference type="Pfam" id="PF02887">
    <property type="entry name" value="PK_C"/>
    <property type="match status" value="1"/>
</dbReference>
<gene>
    <name evidence="14" type="ORF">UFOPK4175_00682</name>
</gene>
<evidence type="ECO:0000256" key="6">
    <source>
        <dbReference type="ARBA" id="ARBA00022741"/>
    </source>
</evidence>
<dbReference type="SUPFAM" id="SSF52935">
    <property type="entry name" value="PK C-terminal domain-like"/>
    <property type="match status" value="1"/>
</dbReference>
<evidence type="ECO:0000256" key="7">
    <source>
        <dbReference type="ARBA" id="ARBA00022777"/>
    </source>
</evidence>
<dbReference type="Pfam" id="PF00224">
    <property type="entry name" value="PK"/>
    <property type="match status" value="1"/>
</dbReference>
<dbReference type="GO" id="GO:0016301">
    <property type="term" value="F:kinase activity"/>
    <property type="evidence" value="ECO:0007669"/>
    <property type="project" value="UniProtKB-KW"/>
</dbReference>
<keyword evidence="11" id="KW-0670">Pyruvate</keyword>
<dbReference type="GO" id="GO:0005524">
    <property type="term" value="F:ATP binding"/>
    <property type="evidence" value="ECO:0007669"/>
    <property type="project" value="UniProtKB-KW"/>
</dbReference>
<reference evidence="14" key="1">
    <citation type="submission" date="2020-05" db="EMBL/GenBank/DDBJ databases">
        <authorList>
            <person name="Chiriac C."/>
            <person name="Salcher M."/>
            <person name="Ghai R."/>
            <person name="Kavagutti S V."/>
        </authorList>
    </citation>
    <scope>NUCLEOTIDE SEQUENCE</scope>
</reference>
<keyword evidence="5" id="KW-0479">Metal-binding</keyword>
<evidence type="ECO:0000256" key="9">
    <source>
        <dbReference type="ARBA" id="ARBA00022842"/>
    </source>
</evidence>
<keyword evidence="4" id="KW-0808">Transferase</keyword>
<feature type="domain" description="Pyruvate kinase C-terminal" evidence="13">
    <location>
        <begin position="145"/>
        <end position="256"/>
    </location>
</feature>
<evidence type="ECO:0000313" key="14">
    <source>
        <dbReference type="EMBL" id="CAB5034473.1"/>
    </source>
</evidence>
<keyword evidence="6" id="KW-0547">Nucleotide-binding</keyword>
<dbReference type="EMBL" id="CAFBPX010000104">
    <property type="protein sequence ID" value="CAB5034473.1"/>
    <property type="molecule type" value="Genomic_DNA"/>
</dbReference>
<keyword evidence="8" id="KW-0067">ATP-binding</keyword>
<evidence type="ECO:0000259" key="12">
    <source>
        <dbReference type="Pfam" id="PF00224"/>
    </source>
</evidence>
<dbReference type="AlphaFoldDB" id="A0A6J7RZZ3"/>
<dbReference type="InterPro" id="IPR015813">
    <property type="entry name" value="Pyrv/PenolPyrv_kinase-like_dom"/>
</dbReference>
<dbReference type="EC" id="2.7.1.40" evidence="3"/>
<keyword evidence="9" id="KW-0460">Magnesium</keyword>
<keyword evidence="7" id="KW-0418">Kinase</keyword>
<dbReference type="PANTHER" id="PTHR11817">
    <property type="entry name" value="PYRUVATE KINASE"/>
    <property type="match status" value="1"/>
</dbReference>
<dbReference type="InterPro" id="IPR040442">
    <property type="entry name" value="Pyrv_kinase-like_dom_sf"/>
</dbReference>
<dbReference type="InterPro" id="IPR015793">
    <property type="entry name" value="Pyrv_Knase_brl"/>
</dbReference>
<dbReference type="GO" id="GO:0030955">
    <property type="term" value="F:potassium ion binding"/>
    <property type="evidence" value="ECO:0007669"/>
    <property type="project" value="InterPro"/>
</dbReference>
<dbReference type="InterPro" id="IPR001697">
    <property type="entry name" value="Pyr_Knase"/>
</dbReference>
<dbReference type="InterPro" id="IPR015795">
    <property type="entry name" value="Pyrv_Knase_C"/>
</dbReference>
<name>A0A6J7RZZ3_9ZZZZ</name>
<organism evidence="14">
    <name type="scientific">freshwater metagenome</name>
    <dbReference type="NCBI Taxonomy" id="449393"/>
    <lineage>
        <taxon>unclassified sequences</taxon>
        <taxon>metagenomes</taxon>
        <taxon>ecological metagenomes</taxon>
    </lineage>
</organism>
<evidence type="ECO:0000256" key="8">
    <source>
        <dbReference type="ARBA" id="ARBA00022840"/>
    </source>
</evidence>
<dbReference type="Gene3D" id="3.40.1380.20">
    <property type="entry name" value="Pyruvate kinase, C-terminal domain"/>
    <property type="match status" value="1"/>
</dbReference>
<comment type="pathway">
    <text evidence="1">Carbohydrate degradation; glycolysis; pyruvate from D-glyceraldehyde 3-phosphate: step 5/5.</text>
</comment>
<dbReference type="InterPro" id="IPR036918">
    <property type="entry name" value="Pyrv_Knase_C_sf"/>
</dbReference>
<dbReference type="SUPFAM" id="SSF51621">
    <property type="entry name" value="Phosphoenolpyruvate/pyruvate domain"/>
    <property type="match status" value="1"/>
</dbReference>
<dbReference type="UniPathway" id="UPA00109">
    <property type="reaction ID" value="UER00188"/>
</dbReference>
<sequence length="269" mass="29213">MPLIAKIEKPQAVARAEDIIRVSDAIMVARGDLGIELPIEDVPMVQKRLLRLAGEHARASITATQMLDSMVRSARPTRAEVADVANAILDGTDAVMLSQETAVGAYPVEAVAMMDSVARTTEREAPYQRWNEQRVRRDGRDPGYTVAHKAVAAASELELDAIIVPTLSGRSARLVSAHRPTVPIFALSPGRETVRRCGLLWGVTAELQRRHETTEELIADSARRVVELGWLKPGQRVGITAGLPSGQPGTTSLLQIQKLEAPGDLGQRR</sequence>
<protein>
    <recommendedName>
        <fullName evidence="3">pyruvate kinase</fullName>
        <ecNumber evidence="3">2.7.1.40</ecNumber>
    </recommendedName>
</protein>
<keyword evidence="10" id="KW-0324">Glycolysis</keyword>
<dbReference type="GO" id="GO:0004743">
    <property type="term" value="F:pyruvate kinase activity"/>
    <property type="evidence" value="ECO:0007669"/>
    <property type="project" value="UniProtKB-EC"/>
</dbReference>
<dbReference type="GO" id="GO:0000287">
    <property type="term" value="F:magnesium ion binding"/>
    <property type="evidence" value="ECO:0007669"/>
    <property type="project" value="InterPro"/>
</dbReference>
<evidence type="ECO:0000256" key="4">
    <source>
        <dbReference type="ARBA" id="ARBA00022679"/>
    </source>
</evidence>
<evidence type="ECO:0000256" key="1">
    <source>
        <dbReference type="ARBA" id="ARBA00004997"/>
    </source>
</evidence>
<evidence type="ECO:0000256" key="2">
    <source>
        <dbReference type="ARBA" id="ARBA00008663"/>
    </source>
</evidence>
<comment type="similarity">
    <text evidence="2">Belongs to the pyruvate kinase family.</text>
</comment>
<dbReference type="Gene3D" id="3.20.20.60">
    <property type="entry name" value="Phosphoenolpyruvate-binding domains"/>
    <property type="match status" value="1"/>
</dbReference>
<evidence type="ECO:0000256" key="11">
    <source>
        <dbReference type="ARBA" id="ARBA00023317"/>
    </source>
</evidence>